<organism evidence="1 2">
    <name type="scientific">Petrimonas mucosa</name>
    <dbReference type="NCBI Taxonomy" id="1642646"/>
    <lineage>
        <taxon>Bacteria</taxon>
        <taxon>Pseudomonadati</taxon>
        <taxon>Bacteroidota</taxon>
        <taxon>Bacteroidia</taxon>
        <taxon>Bacteroidales</taxon>
        <taxon>Dysgonomonadaceae</taxon>
        <taxon>Petrimonas</taxon>
    </lineage>
</organism>
<dbReference type="AlphaFoldDB" id="A0A1G4GAX5"/>
<dbReference type="EMBL" id="LT608328">
    <property type="protein sequence ID" value="SCM59706.1"/>
    <property type="molecule type" value="Genomic_DNA"/>
</dbReference>
<accession>A0A1G4GAX5</accession>
<dbReference type="KEGG" id="pmuc:ING2E5A_2911"/>
<evidence type="ECO:0000313" key="1">
    <source>
        <dbReference type="EMBL" id="SCM59706.1"/>
    </source>
</evidence>
<reference evidence="1 2" key="1">
    <citation type="submission" date="2016-08" db="EMBL/GenBank/DDBJ databases">
        <authorList>
            <person name="Seilhamer J.J."/>
        </authorList>
    </citation>
    <scope>NUCLEOTIDE SEQUENCE [LARGE SCALE GENOMIC DNA]</scope>
    <source>
        <strain evidence="1">ING2-E5A</strain>
    </source>
</reference>
<gene>
    <name evidence="1" type="ORF">ING2E5A_2911</name>
</gene>
<keyword evidence="2" id="KW-1185">Reference proteome</keyword>
<name>A0A1G4GAX5_9BACT</name>
<proteinExistence type="predicted"/>
<dbReference type="RefSeq" id="WP_154670097.1">
    <property type="nucleotide sequence ID" value="NZ_LT608328.1"/>
</dbReference>
<sequence length="55" mass="6385">MGKRVIEIKAKNGTVYLYEDESYWDREKGYSTHKRTCIGKKGADGEAIYNVSRRL</sequence>
<protein>
    <submittedName>
        <fullName evidence="1">Uncharacterized protein</fullName>
    </submittedName>
</protein>
<evidence type="ECO:0000313" key="2">
    <source>
        <dbReference type="Proteomes" id="UP000178485"/>
    </source>
</evidence>
<dbReference type="Proteomes" id="UP000178485">
    <property type="component" value="Chromosome i"/>
</dbReference>